<feature type="compositionally biased region" description="Basic and acidic residues" evidence="1">
    <location>
        <begin position="1"/>
        <end position="11"/>
    </location>
</feature>
<organism evidence="3 4">
    <name type="scientific">Coffea arabica</name>
    <name type="common">Arabian coffee</name>
    <dbReference type="NCBI Taxonomy" id="13443"/>
    <lineage>
        <taxon>Eukaryota</taxon>
        <taxon>Viridiplantae</taxon>
        <taxon>Streptophyta</taxon>
        <taxon>Embryophyta</taxon>
        <taxon>Tracheophyta</taxon>
        <taxon>Spermatophyta</taxon>
        <taxon>Magnoliopsida</taxon>
        <taxon>eudicotyledons</taxon>
        <taxon>Gunneridae</taxon>
        <taxon>Pentapetalae</taxon>
        <taxon>asterids</taxon>
        <taxon>lamiids</taxon>
        <taxon>Gentianales</taxon>
        <taxon>Rubiaceae</taxon>
        <taxon>Ixoroideae</taxon>
        <taxon>Gardenieae complex</taxon>
        <taxon>Bertiereae - Coffeeae clade</taxon>
        <taxon>Coffeeae</taxon>
        <taxon>Coffea</taxon>
    </lineage>
</organism>
<dbReference type="PROSITE" id="PS50090">
    <property type="entry name" value="MYB_LIKE"/>
    <property type="match status" value="1"/>
</dbReference>
<dbReference type="SUPFAM" id="SSF46689">
    <property type="entry name" value="Homeodomain-like"/>
    <property type="match status" value="1"/>
</dbReference>
<dbReference type="CDD" id="cd00167">
    <property type="entry name" value="SANT"/>
    <property type="match status" value="1"/>
</dbReference>
<dbReference type="AlphaFoldDB" id="A0A6P6T991"/>
<evidence type="ECO:0000259" key="2">
    <source>
        <dbReference type="PROSITE" id="PS50090"/>
    </source>
</evidence>
<dbReference type="InterPro" id="IPR001005">
    <property type="entry name" value="SANT/Myb"/>
</dbReference>
<dbReference type="Gene3D" id="1.10.10.60">
    <property type="entry name" value="Homeodomain-like"/>
    <property type="match status" value="1"/>
</dbReference>
<feature type="compositionally biased region" description="Basic and acidic residues" evidence="1">
    <location>
        <begin position="67"/>
        <end position="77"/>
    </location>
</feature>
<reference evidence="4" key="2">
    <citation type="submission" date="2025-08" db="UniProtKB">
        <authorList>
            <consortium name="RefSeq"/>
        </authorList>
    </citation>
    <scope>IDENTIFICATION</scope>
    <source>
        <tissue evidence="4">Leaves</tissue>
    </source>
</reference>
<sequence>MRQRNSTENRAKPVVAIRRSPRFLKPNQPDSGYLQTPNHVPDKKRVPLSDLTPLSSNPSGNSLKRGQLSDKAKESNVRCRSSTNVCSEPRKLTRLNGGVDNSRVVRRSPRFSQNGNVNRIVSDESKLERSSKVSKIGKPVCMNAKSETEKRVTRSSLRRCNNGGVRGNGKGCDGVTLKCISDNGKAKGDVNLSEQCMYKIEKRVTRSATRGIKDEHRARTGNAEGNESIQNIPFGCLYKKVLSVDGEDKHGANLPREPISENATTNVLSTDLIGGEGRSVGFEAEKKQVPAKRKKIQVEEEHRMFQGWTAEQELALERAYFAAKPTPHFWKKVAKMVPGKSAQECFDKIHSVLLTPAQQQPRSRTKGVNASLSLSASKLLNASESDTKKLRYSKQKSRVTRRTVRQLLHKQYAADQHYEADLFNVLESTLDPSTQCVSTPELNREGLGLDKRCQEISSSAHGKLLSLSNDSRGSTVISPAVLKKIKNKALHEKYIDQLHLREARRKAMSLRGKKCTQDKSGGNNEDNLQKSKIVKDAKNALVFCARDAIKHFHHLQSREANKFDDSVRDFVDSSEDEFEDQS</sequence>
<gene>
    <name evidence="4" type="primary">LOC113698954</name>
</gene>
<evidence type="ECO:0000313" key="4">
    <source>
        <dbReference type="RefSeq" id="XP_027074735.2"/>
    </source>
</evidence>
<keyword evidence="3" id="KW-1185">Reference proteome</keyword>
<reference evidence="3" key="1">
    <citation type="journal article" date="2025" name="Foods">
        <title>Unveiling the Microbial Signatures of Arabica Coffee Cherries: Insights into Ripeness Specific Diversity, Functional Traits, and Implications for Quality and Safety.</title>
        <authorList>
            <consortium name="RefSeq"/>
            <person name="Tenea G.N."/>
            <person name="Cifuentes V."/>
            <person name="Reyes P."/>
            <person name="Cevallos-Vallejos M."/>
        </authorList>
    </citation>
    <scope>NUCLEOTIDE SEQUENCE [LARGE SCALE GENOMIC DNA]</scope>
</reference>
<dbReference type="GeneID" id="113698954"/>
<evidence type="ECO:0000256" key="1">
    <source>
        <dbReference type="SAM" id="MobiDB-lite"/>
    </source>
</evidence>
<name>A0A6P6T991_COFAR</name>
<feature type="domain" description="Myb-like" evidence="2">
    <location>
        <begin position="308"/>
        <end position="353"/>
    </location>
</feature>
<dbReference type="InterPro" id="IPR009057">
    <property type="entry name" value="Homeodomain-like_sf"/>
</dbReference>
<proteinExistence type="predicted"/>
<dbReference type="PANTHER" id="PTHR14000">
    <property type="entry name" value="FINGER CCCH DOMAIN PROTEIN, PUTATIVE (DUF3755)-RELATED"/>
    <property type="match status" value="1"/>
</dbReference>
<dbReference type="Proteomes" id="UP001652660">
    <property type="component" value="Chromosome 7e"/>
</dbReference>
<feature type="region of interest" description="Disordered" evidence="1">
    <location>
        <begin position="1"/>
        <end position="98"/>
    </location>
</feature>
<dbReference type="PANTHER" id="PTHR14000:SF17">
    <property type="entry name" value="MYB-LIKE DOMAIN-CONTAINING PROTEIN"/>
    <property type="match status" value="1"/>
</dbReference>
<dbReference type="RefSeq" id="XP_027074735.2">
    <property type="nucleotide sequence ID" value="XM_027218934.2"/>
</dbReference>
<dbReference type="OrthoDB" id="552191at2759"/>
<protein>
    <recommendedName>
        <fullName evidence="2">Myb-like domain-containing protein</fullName>
    </recommendedName>
</protein>
<feature type="region of interest" description="Disordered" evidence="1">
    <location>
        <begin position="510"/>
        <end position="531"/>
    </location>
</feature>
<feature type="compositionally biased region" description="Polar residues" evidence="1">
    <location>
        <begin position="52"/>
        <end position="64"/>
    </location>
</feature>
<feature type="compositionally biased region" description="Polar residues" evidence="1">
    <location>
        <begin position="28"/>
        <end position="38"/>
    </location>
</feature>
<accession>A0A6P6T991</accession>
<evidence type="ECO:0000313" key="3">
    <source>
        <dbReference type="Proteomes" id="UP001652660"/>
    </source>
</evidence>
<dbReference type="SMART" id="SM00717">
    <property type="entry name" value="SANT"/>
    <property type="match status" value="1"/>
</dbReference>